<name>A0ABT8KR03_9BACT</name>
<evidence type="ECO:0000313" key="2">
    <source>
        <dbReference type="Proteomes" id="UP001172082"/>
    </source>
</evidence>
<keyword evidence="2" id="KW-1185">Reference proteome</keyword>
<comment type="caution">
    <text evidence="1">The sequence shown here is derived from an EMBL/GenBank/DDBJ whole genome shotgun (WGS) entry which is preliminary data.</text>
</comment>
<dbReference type="Proteomes" id="UP001172082">
    <property type="component" value="Unassembled WGS sequence"/>
</dbReference>
<sequence>MRTLFVLVFLIIVQSSFGQEFPSQLWHEGKLVTVDSDTISGELKYDLDNDLVQISVNKVIKTYSSRKIFYFEIFDEFYENYRYFYSLPYRTTANYETPILFEVLYEGPLTLLCREYITQETVPQYSYYRRGNTYRSSYKLDFNYYFVSKGGSINQYFLKKKELLDVMQRKSGEVKQFMKNNNLKYDKRGDLVRITAYYNSLIDS</sequence>
<proteinExistence type="predicted"/>
<dbReference type="RefSeq" id="WP_346752877.1">
    <property type="nucleotide sequence ID" value="NZ_JAUJEA010000005.1"/>
</dbReference>
<organism evidence="1 2">
    <name type="scientific">Splendidivirga corallicola</name>
    <dbReference type="NCBI Taxonomy" id="3051826"/>
    <lineage>
        <taxon>Bacteria</taxon>
        <taxon>Pseudomonadati</taxon>
        <taxon>Bacteroidota</taxon>
        <taxon>Cytophagia</taxon>
        <taxon>Cytophagales</taxon>
        <taxon>Splendidivirgaceae</taxon>
        <taxon>Splendidivirga</taxon>
    </lineage>
</organism>
<gene>
    <name evidence="1" type="ORF">QQ008_15820</name>
</gene>
<accession>A0ABT8KR03</accession>
<protein>
    <submittedName>
        <fullName evidence="1">Uncharacterized protein</fullName>
    </submittedName>
</protein>
<dbReference type="EMBL" id="JAUJEA010000005">
    <property type="protein sequence ID" value="MDN5202858.1"/>
    <property type="molecule type" value="Genomic_DNA"/>
</dbReference>
<evidence type="ECO:0000313" key="1">
    <source>
        <dbReference type="EMBL" id="MDN5202858.1"/>
    </source>
</evidence>
<reference evidence="1" key="1">
    <citation type="submission" date="2023-06" db="EMBL/GenBank/DDBJ databases">
        <title>Genomic of Parafulvivirga corallium.</title>
        <authorList>
            <person name="Wang G."/>
        </authorList>
    </citation>
    <scope>NUCLEOTIDE SEQUENCE</scope>
    <source>
        <strain evidence="1">BMA10</strain>
    </source>
</reference>